<protein>
    <recommendedName>
        <fullName evidence="1">Polymerase nucleotidyl transferase domain-containing protein</fullName>
    </recommendedName>
</protein>
<evidence type="ECO:0000259" key="1">
    <source>
        <dbReference type="Pfam" id="PF01909"/>
    </source>
</evidence>
<dbReference type="EMBL" id="MGAV01000002">
    <property type="protein sequence ID" value="OGK55493.1"/>
    <property type="molecule type" value="Genomic_DNA"/>
</dbReference>
<sequence length="106" mass="12189">MGKDKIDQTLKIFVRRLRTEFNPENILLFGSYASGTANEYSDIDILVIASSFKRLSFDERLSKLHRLAIDLDPDVNAFGFTPDEVKKNAYITTLRDALKTGRRIEY</sequence>
<dbReference type="SUPFAM" id="SSF81301">
    <property type="entry name" value="Nucleotidyltransferase"/>
    <property type="match status" value="1"/>
</dbReference>
<gene>
    <name evidence="2" type="ORF">A3H78_04985</name>
</gene>
<dbReference type="CDD" id="cd05403">
    <property type="entry name" value="NT_KNTase_like"/>
    <property type="match status" value="1"/>
</dbReference>
<reference evidence="2 3" key="1">
    <citation type="journal article" date="2016" name="Nat. Commun.">
        <title>Thousands of microbial genomes shed light on interconnected biogeochemical processes in an aquifer system.</title>
        <authorList>
            <person name="Anantharaman K."/>
            <person name="Brown C.T."/>
            <person name="Hug L.A."/>
            <person name="Sharon I."/>
            <person name="Castelle C.J."/>
            <person name="Probst A.J."/>
            <person name="Thomas B.C."/>
            <person name="Singh A."/>
            <person name="Wilkins M.J."/>
            <person name="Karaoz U."/>
            <person name="Brodie E.L."/>
            <person name="Williams K.H."/>
            <person name="Hubbard S.S."/>
            <person name="Banfield J.F."/>
        </authorList>
    </citation>
    <scope>NUCLEOTIDE SEQUENCE [LARGE SCALE GENOMIC DNA]</scope>
</reference>
<comment type="caution">
    <text evidence="2">The sequence shown here is derived from an EMBL/GenBank/DDBJ whole genome shotgun (WGS) entry which is preliminary data.</text>
</comment>
<name>A0A1F7JIR2_9BACT</name>
<dbReference type="Pfam" id="PF01909">
    <property type="entry name" value="NTP_transf_2"/>
    <property type="match status" value="1"/>
</dbReference>
<evidence type="ECO:0000313" key="2">
    <source>
        <dbReference type="EMBL" id="OGK55493.1"/>
    </source>
</evidence>
<proteinExistence type="predicted"/>
<dbReference type="AlphaFoldDB" id="A0A1F7JIR2"/>
<dbReference type="PANTHER" id="PTHR43449:SF1">
    <property type="entry name" value="POLYMERASE BETA NUCLEOTIDYLTRANSFERASE DOMAIN-CONTAINING PROTEIN"/>
    <property type="match status" value="1"/>
</dbReference>
<dbReference type="Gene3D" id="3.30.460.10">
    <property type="entry name" value="Beta Polymerase, domain 2"/>
    <property type="match status" value="1"/>
</dbReference>
<dbReference type="InterPro" id="IPR002934">
    <property type="entry name" value="Polymerase_NTP_transf_dom"/>
</dbReference>
<accession>A0A1F7JIR2</accession>
<evidence type="ECO:0000313" key="3">
    <source>
        <dbReference type="Proteomes" id="UP000177418"/>
    </source>
</evidence>
<dbReference type="PANTHER" id="PTHR43449">
    <property type="entry name" value="NUCLEOTIDYLTRANSFERASE"/>
    <property type="match status" value="1"/>
</dbReference>
<dbReference type="InterPro" id="IPR043519">
    <property type="entry name" value="NT_sf"/>
</dbReference>
<organism evidence="2 3">
    <name type="scientific">Candidatus Roizmanbacteria bacterium RIFCSPLOWO2_02_FULL_36_11</name>
    <dbReference type="NCBI Taxonomy" id="1802071"/>
    <lineage>
        <taxon>Bacteria</taxon>
        <taxon>Candidatus Roizmaniibacteriota</taxon>
    </lineage>
</organism>
<feature type="domain" description="Polymerase nucleotidyl transferase" evidence="1">
    <location>
        <begin position="11"/>
        <end position="67"/>
    </location>
</feature>
<dbReference type="Proteomes" id="UP000177418">
    <property type="component" value="Unassembled WGS sequence"/>
</dbReference>
<dbReference type="GO" id="GO:0016779">
    <property type="term" value="F:nucleotidyltransferase activity"/>
    <property type="evidence" value="ECO:0007669"/>
    <property type="project" value="InterPro"/>
</dbReference>